<dbReference type="InterPro" id="IPR051038">
    <property type="entry name" value="RMT2/GAMT_Mtase"/>
</dbReference>
<dbReference type="SUPFAM" id="SSF53335">
    <property type="entry name" value="S-adenosyl-L-methionine-dependent methyltransferases"/>
    <property type="match status" value="1"/>
</dbReference>
<dbReference type="EMBL" id="JACAZE010000032">
    <property type="protein sequence ID" value="KAF7288689.1"/>
    <property type="molecule type" value="Genomic_DNA"/>
</dbReference>
<dbReference type="InterPro" id="IPR029063">
    <property type="entry name" value="SAM-dependent_MTases_sf"/>
</dbReference>
<evidence type="ECO:0000256" key="3">
    <source>
        <dbReference type="ARBA" id="ARBA00022691"/>
    </source>
</evidence>
<feature type="repeat" description="ANK" evidence="4">
    <location>
        <begin position="65"/>
        <end position="97"/>
    </location>
</feature>
<name>A0A8H6VPB4_MYCCL</name>
<accession>A0A8H6VPB4</accession>
<dbReference type="InterPro" id="IPR036770">
    <property type="entry name" value="Ankyrin_rpt-contain_sf"/>
</dbReference>
<evidence type="ECO:0000259" key="6">
    <source>
        <dbReference type="PROSITE" id="PS51559"/>
    </source>
</evidence>
<evidence type="ECO:0000313" key="7">
    <source>
        <dbReference type="EMBL" id="KAF7288689.1"/>
    </source>
</evidence>
<proteinExistence type="predicted"/>
<dbReference type="PROSITE" id="PS50088">
    <property type="entry name" value="ANK_REPEAT"/>
    <property type="match status" value="1"/>
</dbReference>
<dbReference type="AlphaFoldDB" id="A0A8H6VPB4"/>
<evidence type="ECO:0000256" key="5">
    <source>
        <dbReference type="SAM" id="SignalP"/>
    </source>
</evidence>
<dbReference type="InterPro" id="IPR002110">
    <property type="entry name" value="Ankyrin_rpt"/>
</dbReference>
<dbReference type="Gene3D" id="3.40.50.150">
    <property type="entry name" value="Vaccinia Virus protein VP39"/>
    <property type="match status" value="1"/>
</dbReference>
<sequence>MKIDAFCILFCTIMDVDAASSDDELDELTTAGEVLIEKILAEEPLEDIQRLIADDAPLWYQNQMEGISCLHAAAYTQNYPLAKLLIENGAVWNAVDYLRNTAGDIALSFNNEELYNLIRDAGIRQEMLMGLLGSGSGGESALVLRTVDDSAAASGDAFLQSPLIYRKDEHGQDVCMVSVDGEEIGVMMGWESNIMSSSVERMSAGCEKKNGVHVLNVGFGLGIIDTLFQTLSPNLHVIVEAHPDVLKHMRARGWYDKPGVKILEGRWQDFINEEKLASVVPEGGFDMVYTDSFSEDYTALRNFFKYLPTLLGPSKNGSVFSFFNGLGATNPTIYDVATRIAELHLAELGFNVQWSDVDLCEQRNRWGESRPYFTCPTYRLPLVVN</sequence>
<dbReference type="Proteomes" id="UP000613580">
    <property type="component" value="Unassembled WGS sequence"/>
</dbReference>
<dbReference type="SUPFAM" id="SSF48403">
    <property type="entry name" value="Ankyrin repeat"/>
    <property type="match status" value="1"/>
</dbReference>
<keyword evidence="1" id="KW-0489">Methyltransferase</keyword>
<evidence type="ECO:0000256" key="1">
    <source>
        <dbReference type="ARBA" id="ARBA00022603"/>
    </source>
</evidence>
<dbReference type="Gene3D" id="1.25.40.20">
    <property type="entry name" value="Ankyrin repeat-containing domain"/>
    <property type="match status" value="1"/>
</dbReference>
<dbReference type="PANTHER" id="PTHR32379:SF1">
    <property type="entry name" value="GUANIDINOACETATE N-METHYLTRANSFERASE"/>
    <property type="match status" value="1"/>
</dbReference>
<keyword evidence="2" id="KW-0808">Transferase</keyword>
<keyword evidence="5" id="KW-0732">Signal</keyword>
<dbReference type="InterPro" id="IPR026480">
    <property type="entry name" value="RMT2_dom"/>
</dbReference>
<dbReference type="GO" id="GO:0005737">
    <property type="term" value="C:cytoplasm"/>
    <property type="evidence" value="ECO:0007669"/>
    <property type="project" value="TreeGrafter"/>
</dbReference>
<feature type="chain" id="PRO_5034339937" description="RMT2 domain-containing protein" evidence="5">
    <location>
        <begin position="19"/>
        <end position="385"/>
    </location>
</feature>
<dbReference type="GO" id="GO:0019702">
    <property type="term" value="F:protein arginine N5-methyltransferase activity"/>
    <property type="evidence" value="ECO:0007669"/>
    <property type="project" value="TreeGrafter"/>
</dbReference>
<dbReference type="Pfam" id="PF13637">
    <property type="entry name" value="Ank_4"/>
    <property type="match status" value="1"/>
</dbReference>
<dbReference type="PROSITE" id="PS50297">
    <property type="entry name" value="ANK_REP_REGION"/>
    <property type="match status" value="1"/>
</dbReference>
<dbReference type="GO" id="GO:0005634">
    <property type="term" value="C:nucleus"/>
    <property type="evidence" value="ECO:0007669"/>
    <property type="project" value="TreeGrafter"/>
</dbReference>
<comment type="caution">
    <text evidence="7">The sequence shown here is derived from an EMBL/GenBank/DDBJ whole genome shotgun (WGS) entry which is preliminary data.</text>
</comment>
<gene>
    <name evidence="7" type="ORF">HMN09_01374900</name>
</gene>
<dbReference type="OrthoDB" id="19014at2759"/>
<organism evidence="7 8">
    <name type="scientific">Mycena chlorophos</name>
    <name type="common">Agaric fungus</name>
    <name type="synonym">Agaricus chlorophos</name>
    <dbReference type="NCBI Taxonomy" id="658473"/>
    <lineage>
        <taxon>Eukaryota</taxon>
        <taxon>Fungi</taxon>
        <taxon>Dikarya</taxon>
        <taxon>Basidiomycota</taxon>
        <taxon>Agaricomycotina</taxon>
        <taxon>Agaricomycetes</taxon>
        <taxon>Agaricomycetidae</taxon>
        <taxon>Agaricales</taxon>
        <taxon>Marasmiineae</taxon>
        <taxon>Mycenaceae</taxon>
        <taxon>Mycena</taxon>
    </lineage>
</organism>
<reference evidence="7" key="1">
    <citation type="submission" date="2020-05" db="EMBL/GenBank/DDBJ databases">
        <title>Mycena genomes resolve the evolution of fungal bioluminescence.</title>
        <authorList>
            <person name="Tsai I.J."/>
        </authorList>
    </citation>
    <scope>NUCLEOTIDE SEQUENCE</scope>
    <source>
        <strain evidence="7">110903Hualien_Pintung</strain>
    </source>
</reference>
<keyword evidence="3" id="KW-0949">S-adenosyl-L-methionine</keyword>
<evidence type="ECO:0000313" key="8">
    <source>
        <dbReference type="Proteomes" id="UP000613580"/>
    </source>
</evidence>
<keyword evidence="8" id="KW-1185">Reference proteome</keyword>
<evidence type="ECO:0000256" key="4">
    <source>
        <dbReference type="PROSITE-ProRule" id="PRU00023"/>
    </source>
</evidence>
<dbReference type="PANTHER" id="PTHR32379">
    <property type="entry name" value="GUANIDINOACETATE N-METHYLTRANSFERASE"/>
    <property type="match status" value="1"/>
</dbReference>
<evidence type="ECO:0000256" key="2">
    <source>
        <dbReference type="ARBA" id="ARBA00022679"/>
    </source>
</evidence>
<dbReference type="GO" id="GO:0032259">
    <property type="term" value="P:methylation"/>
    <property type="evidence" value="ECO:0007669"/>
    <property type="project" value="UniProtKB-KW"/>
</dbReference>
<keyword evidence="4" id="KW-0040">ANK repeat</keyword>
<protein>
    <recommendedName>
        <fullName evidence="6">RMT2 domain-containing protein</fullName>
    </recommendedName>
</protein>
<feature type="signal peptide" evidence="5">
    <location>
        <begin position="1"/>
        <end position="18"/>
    </location>
</feature>
<feature type="domain" description="RMT2" evidence="6">
    <location>
        <begin position="149"/>
        <end position="385"/>
    </location>
</feature>
<dbReference type="PROSITE" id="PS51559">
    <property type="entry name" value="SAM_RMT2"/>
    <property type="match status" value="1"/>
</dbReference>